<accession>A0A977SQC1</accession>
<evidence type="ECO:0000256" key="1">
    <source>
        <dbReference type="SAM" id="SignalP"/>
    </source>
</evidence>
<dbReference type="RefSeq" id="XP_068894079.1">
    <property type="nucleotide sequence ID" value="XM_069037978.1"/>
</dbReference>
<organism evidence="2">
    <name type="scientific">Tenebrio molitor</name>
    <name type="common">Yellow mealworm beetle</name>
    <dbReference type="NCBI Taxonomy" id="7067"/>
    <lineage>
        <taxon>Eukaryota</taxon>
        <taxon>Metazoa</taxon>
        <taxon>Ecdysozoa</taxon>
        <taxon>Arthropoda</taxon>
        <taxon>Hexapoda</taxon>
        <taxon>Insecta</taxon>
        <taxon>Pterygota</taxon>
        <taxon>Neoptera</taxon>
        <taxon>Endopterygota</taxon>
        <taxon>Coleoptera</taxon>
        <taxon>Polyphaga</taxon>
        <taxon>Cucujiformia</taxon>
        <taxon>Tenebrionidae</taxon>
        <taxon>Tenebrio</taxon>
    </lineage>
</organism>
<keyword evidence="1" id="KW-0732">Signal</keyword>
<dbReference type="GO" id="GO:0007218">
    <property type="term" value="P:neuropeptide signaling pathway"/>
    <property type="evidence" value="ECO:0007669"/>
    <property type="project" value="UniProtKB-KW"/>
</dbReference>
<protein>
    <submittedName>
        <fullName evidence="2">Neuropeptide F2</fullName>
    </submittedName>
</protein>
<evidence type="ECO:0000313" key="2">
    <source>
        <dbReference type="EMBL" id="UXO98179.1"/>
    </source>
</evidence>
<reference evidence="2" key="1">
    <citation type="journal article" date="2022" name="J. Proteome Res.">
        <title>Neuropeptidomes of Tenebrio molitor L. and Zophobas atratus Fab. (Coleoptera, Polyphaga: Tenebrionidae).</title>
        <authorList>
            <person name="Marciniak P."/>
            <person name="Pacholska-Bogalska J."/>
            <person name="Ragionieri L."/>
        </authorList>
    </citation>
    <scope>NUCLEOTIDE SEQUENCE</scope>
    <source>
        <strain evidence="2">DN66533_c0_g1_i1</strain>
    </source>
</reference>
<feature type="signal peptide" evidence="1">
    <location>
        <begin position="1"/>
        <end position="24"/>
    </location>
</feature>
<name>A0A977SQC1_TENMO</name>
<feature type="chain" id="PRO_5036926146" evidence="1">
    <location>
        <begin position="25"/>
        <end position="90"/>
    </location>
</feature>
<sequence>MLSYKLLFFLVVVMALFMSVPCETRECNRPKNSFENIKHVHEYLECMKSQVSTRYGKRAHPLLLGRLRPDLYNDYENNLQQLYDVLYADN</sequence>
<dbReference type="EMBL" id="ON110518">
    <property type="protein sequence ID" value="UXO98179.1"/>
    <property type="molecule type" value="mRNA"/>
</dbReference>
<proteinExistence type="evidence at transcript level"/>
<dbReference type="RefSeq" id="XP_068894078.1">
    <property type="nucleotide sequence ID" value="XM_069037977.1"/>
</dbReference>
<dbReference type="AlphaFoldDB" id="A0A977SQC1"/>
<keyword evidence="2" id="KW-0527">Neuropeptide</keyword>
<dbReference type="GeneID" id="138123336"/>